<organism evidence="1 2">
    <name type="scientific">Camellia lanceoleosa</name>
    <dbReference type="NCBI Taxonomy" id="1840588"/>
    <lineage>
        <taxon>Eukaryota</taxon>
        <taxon>Viridiplantae</taxon>
        <taxon>Streptophyta</taxon>
        <taxon>Embryophyta</taxon>
        <taxon>Tracheophyta</taxon>
        <taxon>Spermatophyta</taxon>
        <taxon>Magnoliopsida</taxon>
        <taxon>eudicotyledons</taxon>
        <taxon>Gunneridae</taxon>
        <taxon>Pentapetalae</taxon>
        <taxon>asterids</taxon>
        <taxon>Ericales</taxon>
        <taxon>Theaceae</taxon>
        <taxon>Camellia</taxon>
    </lineage>
</organism>
<evidence type="ECO:0000313" key="1">
    <source>
        <dbReference type="EMBL" id="KAI8027565.1"/>
    </source>
</evidence>
<keyword evidence="2" id="KW-1185">Reference proteome</keyword>
<name>A0ACC0IPN9_9ERIC</name>
<comment type="caution">
    <text evidence="1">The sequence shown here is derived from an EMBL/GenBank/DDBJ whole genome shotgun (WGS) entry which is preliminary data.</text>
</comment>
<dbReference type="EMBL" id="CM045760">
    <property type="protein sequence ID" value="KAI8027565.1"/>
    <property type="molecule type" value="Genomic_DNA"/>
</dbReference>
<evidence type="ECO:0000313" key="2">
    <source>
        <dbReference type="Proteomes" id="UP001060215"/>
    </source>
</evidence>
<accession>A0ACC0IPN9</accession>
<protein>
    <submittedName>
        <fullName evidence="1">Uncharacterized protein</fullName>
    </submittedName>
</protein>
<proteinExistence type="predicted"/>
<dbReference type="Proteomes" id="UP001060215">
    <property type="component" value="Chromosome 3"/>
</dbReference>
<reference evidence="1 2" key="1">
    <citation type="journal article" date="2022" name="Plant J.">
        <title>Chromosome-level genome of Camellia lanceoleosa provides a valuable resource for understanding genome evolution and self-incompatibility.</title>
        <authorList>
            <person name="Gong W."/>
            <person name="Xiao S."/>
            <person name="Wang L."/>
            <person name="Liao Z."/>
            <person name="Chang Y."/>
            <person name="Mo W."/>
            <person name="Hu G."/>
            <person name="Li W."/>
            <person name="Zhao G."/>
            <person name="Zhu H."/>
            <person name="Hu X."/>
            <person name="Ji K."/>
            <person name="Xiang X."/>
            <person name="Song Q."/>
            <person name="Yuan D."/>
            <person name="Jin S."/>
            <person name="Zhang L."/>
        </authorList>
    </citation>
    <scope>NUCLEOTIDE SEQUENCE [LARGE SCALE GENOMIC DNA]</scope>
    <source>
        <strain evidence="1">SQ_2022a</strain>
    </source>
</reference>
<gene>
    <name evidence="1" type="ORF">LOK49_LG02G03647</name>
</gene>
<sequence>MDRSLLSASSSSSLSSSSSSSSSLILFTCLGSVIAFGSVLIFVRRVFNPRNNDDDEDDDSENINNNNNNNAIELERFDVNIGLGINRFRLDLNLLFQVRSQLLENAQQSRRRINLYVRIGGNYPHEIVALLLLLLLRSQAAPILMPLLEDVEFAAISYLRTLRRPRFACRIA</sequence>